<reference evidence="2 3" key="1">
    <citation type="submission" date="2019-08" db="EMBL/GenBank/DDBJ databases">
        <authorList>
            <person name="Alioto T."/>
            <person name="Alioto T."/>
            <person name="Gomez Garrido J."/>
        </authorList>
    </citation>
    <scope>NUCLEOTIDE SEQUENCE [LARGE SCALE GENOMIC DNA]</scope>
</reference>
<gene>
    <name evidence="2" type="ORF">CINCED_3A022787</name>
</gene>
<protein>
    <submittedName>
        <fullName evidence="2">Uncharacterized protein</fullName>
    </submittedName>
</protein>
<feature type="compositionally biased region" description="Polar residues" evidence="1">
    <location>
        <begin position="9"/>
        <end position="28"/>
    </location>
</feature>
<dbReference type="AlphaFoldDB" id="A0A5E4MIL0"/>
<proteinExistence type="predicted"/>
<accession>A0A5E4MIL0</accession>
<keyword evidence="3" id="KW-1185">Reference proteome</keyword>
<dbReference type="Proteomes" id="UP000325440">
    <property type="component" value="Unassembled WGS sequence"/>
</dbReference>
<feature type="region of interest" description="Disordered" evidence="1">
    <location>
        <begin position="1"/>
        <end position="28"/>
    </location>
</feature>
<dbReference type="EMBL" id="CABPRJ010000952">
    <property type="protein sequence ID" value="VVC32049.1"/>
    <property type="molecule type" value="Genomic_DNA"/>
</dbReference>
<evidence type="ECO:0000313" key="2">
    <source>
        <dbReference type="EMBL" id="VVC32049.1"/>
    </source>
</evidence>
<organism evidence="2 3">
    <name type="scientific">Cinara cedri</name>
    <dbReference type="NCBI Taxonomy" id="506608"/>
    <lineage>
        <taxon>Eukaryota</taxon>
        <taxon>Metazoa</taxon>
        <taxon>Ecdysozoa</taxon>
        <taxon>Arthropoda</taxon>
        <taxon>Hexapoda</taxon>
        <taxon>Insecta</taxon>
        <taxon>Pterygota</taxon>
        <taxon>Neoptera</taxon>
        <taxon>Paraneoptera</taxon>
        <taxon>Hemiptera</taxon>
        <taxon>Sternorrhyncha</taxon>
        <taxon>Aphidomorpha</taxon>
        <taxon>Aphidoidea</taxon>
        <taxon>Aphididae</taxon>
        <taxon>Lachninae</taxon>
        <taxon>Cinara</taxon>
    </lineage>
</organism>
<evidence type="ECO:0000256" key="1">
    <source>
        <dbReference type="SAM" id="MobiDB-lite"/>
    </source>
</evidence>
<evidence type="ECO:0000313" key="3">
    <source>
        <dbReference type="Proteomes" id="UP000325440"/>
    </source>
</evidence>
<name>A0A5E4MIL0_9HEMI</name>
<sequence>MIAPRFSAKNRNCSCQPGLDGSNSRPRPITANITSAIEIRMKTSTDITTLRPKPWFPKPSC</sequence>